<comment type="similarity">
    <text evidence="1">Belongs to the sigma-70 factor family. ECF subfamily.</text>
</comment>
<gene>
    <name evidence="7" type="ORF">EIP75_18915</name>
</gene>
<keyword evidence="2" id="KW-0805">Transcription regulation</keyword>
<dbReference type="CDD" id="cd06171">
    <property type="entry name" value="Sigma70_r4"/>
    <property type="match status" value="1"/>
</dbReference>
<dbReference type="SUPFAM" id="SSF88946">
    <property type="entry name" value="Sigma2 domain of RNA polymerase sigma factors"/>
    <property type="match status" value="1"/>
</dbReference>
<name>A0A426V800_9BURK</name>
<dbReference type="SUPFAM" id="SSF88659">
    <property type="entry name" value="Sigma3 and sigma4 domains of RNA polymerase sigma factors"/>
    <property type="match status" value="1"/>
</dbReference>
<dbReference type="InterPro" id="IPR014284">
    <property type="entry name" value="RNA_pol_sigma-70_dom"/>
</dbReference>
<dbReference type="GO" id="GO:0006352">
    <property type="term" value="P:DNA-templated transcription initiation"/>
    <property type="evidence" value="ECO:0007669"/>
    <property type="project" value="InterPro"/>
</dbReference>
<sequence>MSASTSSSFEALYVNHHGWLKSWLRGKVGNGFDAADLAQDTFMRVLKGANAQDIRQPRDYLSTIARGLVVDWYRRQALERAFLDALACRADSLSLSLEERAIMLETLTQIDRMLDGLGARSRDIFLMAQLEGLGYAEIGQRIGVSVTTVKNHMVKAMAHCLALVDD</sequence>
<keyword evidence="3" id="KW-0731">Sigma factor</keyword>
<keyword evidence="4" id="KW-0804">Transcription</keyword>
<feature type="domain" description="RNA polymerase sigma-70 region 2" evidence="5">
    <location>
        <begin position="12"/>
        <end position="77"/>
    </location>
</feature>
<feature type="domain" description="RNA polymerase sigma factor 70 region 4 type 2" evidence="6">
    <location>
        <begin position="109"/>
        <end position="160"/>
    </location>
</feature>
<dbReference type="InterPro" id="IPR039425">
    <property type="entry name" value="RNA_pol_sigma-70-like"/>
</dbReference>
<dbReference type="RefSeq" id="WP_125244845.1">
    <property type="nucleotide sequence ID" value="NZ_RSED01000018.1"/>
</dbReference>
<dbReference type="GO" id="GO:0016987">
    <property type="term" value="F:sigma factor activity"/>
    <property type="evidence" value="ECO:0007669"/>
    <property type="project" value="UniProtKB-KW"/>
</dbReference>
<dbReference type="NCBIfam" id="NF007232">
    <property type="entry name" value="PRK09651.1"/>
    <property type="match status" value="1"/>
</dbReference>
<keyword evidence="8" id="KW-1185">Reference proteome</keyword>
<accession>A0A426V800</accession>
<dbReference type="InterPro" id="IPR013324">
    <property type="entry name" value="RNA_pol_sigma_r3/r4-like"/>
</dbReference>
<dbReference type="EMBL" id="RSED01000018">
    <property type="protein sequence ID" value="RRS02838.1"/>
    <property type="molecule type" value="Genomic_DNA"/>
</dbReference>
<dbReference type="Pfam" id="PF04542">
    <property type="entry name" value="Sigma70_r2"/>
    <property type="match status" value="1"/>
</dbReference>
<dbReference type="InterPro" id="IPR013249">
    <property type="entry name" value="RNA_pol_sigma70_r4_t2"/>
</dbReference>
<evidence type="ECO:0000256" key="1">
    <source>
        <dbReference type="ARBA" id="ARBA00010641"/>
    </source>
</evidence>
<evidence type="ECO:0000259" key="6">
    <source>
        <dbReference type="Pfam" id="PF08281"/>
    </source>
</evidence>
<organism evidence="7 8">
    <name type="scientific">Aquabacterium soli</name>
    <dbReference type="NCBI Taxonomy" id="2493092"/>
    <lineage>
        <taxon>Bacteria</taxon>
        <taxon>Pseudomonadati</taxon>
        <taxon>Pseudomonadota</taxon>
        <taxon>Betaproteobacteria</taxon>
        <taxon>Burkholderiales</taxon>
        <taxon>Aquabacterium</taxon>
    </lineage>
</organism>
<dbReference type="NCBIfam" id="TIGR02937">
    <property type="entry name" value="sigma70-ECF"/>
    <property type="match status" value="1"/>
</dbReference>
<evidence type="ECO:0000256" key="3">
    <source>
        <dbReference type="ARBA" id="ARBA00023082"/>
    </source>
</evidence>
<proteinExistence type="inferred from homology"/>
<dbReference type="GO" id="GO:0003677">
    <property type="term" value="F:DNA binding"/>
    <property type="evidence" value="ECO:0007669"/>
    <property type="project" value="InterPro"/>
</dbReference>
<dbReference type="Gene3D" id="1.10.1740.10">
    <property type="match status" value="1"/>
</dbReference>
<dbReference type="OrthoDB" id="8536462at2"/>
<evidence type="ECO:0000313" key="8">
    <source>
        <dbReference type="Proteomes" id="UP000269265"/>
    </source>
</evidence>
<comment type="caution">
    <text evidence="7">The sequence shown here is derived from an EMBL/GenBank/DDBJ whole genome shotgun (WGS) entry which is preliminary data.</text>
</comment>
<dbReference type="InterPro" id="IPR013325">
    <property type="entry name" value="RNA_pol_sigma_r2"/>
</dbReference>
<dbReference type="AlphaFoldDB" id="A0A426V800"/>
<reference evidence="7 8" key="1">
    <citation type="submission" date="2018-12" db="EMBL/GenBank/DDBJ databases">
        <title>The whole draft genome of Aquabacterium sp. SJQ9.</title>
        <authorList>
            <person name="Sun L."/>
            <person name="Gao X."/>
            <person name="Chen W."/>
            <person name="Huang K."/>
        </authorList>
    </citation>
    <scope>NUCLEOTIDE SEQUENCE [LARGE SCALE GENOMIC DNA]</scope>
    <source>
        <strain evidence="7 8">SJQ9</strain>
    </source>
</reference>
<dbReference type="Pfam" id="PF08281">
    <property type="entry name" value="Sigma70_r4_2"/>
    <property type="match status" value="1"/>
</dbReference>
<dbReference type="Proteomes" id="UP000269265">
    <property type="component" value="Unassembled WGS sequence"/>
</dbReference>
<dbReference type="InterPro" id="IPR036388">
    <property type="entry name" value="WH-like_DNA-bd_sf"/>
</dbReference>
<protein>
    <submittedName>
        <fullName evidence="7">Sigma-70 family RNA polymerase sigma factor</fullName>
    </submittedName>
</protein>
<evidence type="ECO:0000256" key="4">
    <source>
        <dbReference type="ARBA" id="ARBA00023163"/>
    </source>
</evidence>
<dbReference type="PANTHER" id="PTHR43133">
    <property type="entry name" value="RNA POLYMERASE ECF-TYPE SIGMA FACTO"/>
    <property type="match status" value="1"/>
</dbReference>
<dbReference type="FunFam" id="1.10.1740.10:FF:000009">
    <property type="entry name" value="RNA polymerase sigma factor"/>
    <property type="match status" value="1"/>
</dbReference>
<dbReference type="InterPro" id="IPR007627">
    <property type="entry name" value="RNA_pol_sigma70_r2"/>
</dbReference>
<evidence type="ECO:0000259" key="5">
    <source>
        <dbReference type="Pfam" id="PF04542"/>
    </source>
</evidence>
<evidence type="ECO:0000313" key="7">
    <source>
        <dbReference type="EMBL" id="RRS02838.1"/>
    </source>
</evidence>
<dbReference type="Gene3D" id="1.10.10.10">
    <property type="entry name" value="Winged helix-like DNA-binding domain superfamily/Winged helix DNA-binding domain"/>
    <property type="match status" value="1"/>
</dbReference>
<evidence type="ECO:0000256" key="2">
    <source>
        <dbReference type="ARBA" id="ARBA00023015"/>
    </source>
</evidence>
<dbReference type="PANTHER" id="PTHR43133:SF63">
    <property type="entry name" value="RNA POLYMERASE SIGMA FACTOR FECI-RELATED"/>
    <property type="match status" value="1"/>
</dbReference>